<sequence length="322" mass="35473">MRMLRALQGALLLLAITTTTYAYAISPSVPTFSEACRLAWYQYDSDLPLHPTLKPLDTTSTGIRYLLTYDSIHDQRVTAILALPKQGKAPYPAVIVMHGSGGNKDSSYVKASAEMLNGIGCAALSIDAQYCGDRKRPERSGDIFLPNSYTARDAWVQTVVDLRRAIDYLQSRPDIAKNRIGYLGFSMGAMLGSVLGGVDSRVAALCLAVPGGGFVQIAEHIASYPLLRAHWPITINPQVMKVIQSVSQITDPIYYIGRIAPRPMLIFTAKYDEIIPPAASKALVTAARNDKNLRVIEVNSGHILNPEIIFTIRDWFQKHLLR</sequence>
<dbReference type="InParanoid" id="S0EUT6"/>
<keyword evidence="2" id="KW-0732">Signal</keyword>
<protein>
    <submittedName>
        <fullName evidence="4">Acetyl esterase (Deacetylase)</fullName>
    </submittedName>
</protein>
<dbReference type="SUPFAM" id="SSF53474">
    <property type="entry name" value="alpha/beta-Hydrolases"/>
    <property type="match status" value="1"/>
</dbReference>
<evidence type="ECO:0000313" key="4">
    <source>
        <dbReference type="EMBL" id="CCW35435.1"/>
    </source>
</evidence>
<accession>S0EUT6</accession>
<dbReference type="Pfam" id="PF05448">
    <property type="entry name" value="AXE1"/>
    <property type="match status" value="1"/>
</dbReference>
<dbReference type="InterPro" id="IPR008391">
    <property type="entry name" value="AXE1_dom"/>
</dbReference>
<feature type="chain" id="PRO_5004486116" evidence="2">
    <location>
        <begin position="25"/>
        <end position="322"/>
    </location>
</feature>
<dbReference type="OrthoDB" id="9805123at2"/>
<dbReference type="InterPro" id="IPR029058">
    <property type="entry name" value="AB_hydrolase_fold"/>
</dbReference>
<dbReference type="eggNOG" id="COG1073">
    <property type="taxonomic scope" value="Bacteria"/>
</dbReference>
<dbReference type="AlphaFoldDB" id="S0EUT6"/>
<dbReference type="Proteomes" id="UP000014227">
    <property type="component" value="Chromosome I"/>
</dbReference>
<evidence type="ECO:0000259" key="3">
    <source>
        <dbReference type="Pfam" id="PF05448"/>
    </source>
</evidence>
<dbReference type="InterPro" id="IPR050261">
    <property type="entry name" value="FrsA_esterase"/>
</dbReference>
<dbReference type="PATRIC" id="fig|1303518.3.peg.1664"/>
<dbReference type="GO" id="GO:0052689">
    <property type="term" value="F:carboxylic ester hydrolase activity"/>
    <property type="evidence" value="ECO:0007669"/>
    <property type="project" value="UniProtKB-ARBA"/>
</dbReference>
<name>S0EUT6_CHTCT</name>
<dbReference type="KEGG" id="ccz:CCALI_01619"/>
<proteinExistence type="predicted"/>
<organism evidence="4 5">
    <name type="scientific">Chthonomonas calidirosea (strain DSM 23976 / ICMP 18418 / T49)</name>
    <dbReference type="NCBI Taxonomy" id="1303518"/>
    <lineage>
        <taxon>Bacteria</taxon>
        <taxon>Bacillati</taxon>
        <taxon>Armatimonadota</taxon>
        <taxon>Chthonomonadia</taxon>
        <taxon>Chthonomonadales</taxon>
        <taxon>Chthonomonadaceae</taxon>
        <taxon>Chthonomonas</taxon>
    </lineage>
</organism>
<dbReference type="STRING" id="454171.CP488_02476"/>
<dbReference type="HOGENOM" id="CLU_893588_0_0_0"/>
<evidence type="ECO:0000256" key="1">
    <source>
        <dbReference type="ARBA" id="ARBA00022801"/>
    </source>
</evidence>
<dbReference type="EMBL" id="HF951689">
    <property type="protein sequence ID" value="CCW35435.1"/>
    <property type="molecule type" value="Genomic_DNA"/>
</dbReference>
<dbReference type="PANTHER" id="PTHR22946:SF9">
    <property type="entry name" value="POLYKETIDE TRANSFERASE AF380"/>
    <property type="match status" value="1"/>
</dbReference>
<feature type="domain" description="Acetyl xylan esterase" evidence="3">
    <location>
        <begin position="46"/>
        <end position="301"/>
    </location>
</feature>
<evidence type="ECO:0000313" key="5">
    <source>
        <dbReference type="Proteomes" id="UP000014227"/>
    </source>
</evidence>
<keyword evidence="1" id="KW-0378">Hydrolase</keyword>
<dbReference type="RefSeq" id="WP_016482968.1">
    <property type="nucleotide sequence ID" value="NC_021487.1"/>
</dbReference>
<dbReference type="Gene3D" id="3.40.50.1820">
    <property type="entry name" value="alpha/beta hydrolase"/>
    <property type="match status" value="1"/>
</dbReference>
<dbReference type="PANTHER" id="PTHR22946">
    <property type="entry name" value="DIENELACTONE HYDROLASE DOMAIN-CONTAINING PROTEIN-RELATED"/>
    <property type="match status" value="1"/>
</dbReference>
<reference evidence="5" key="1">
    <citation type="submission" date="2013-03" db="EMBL/GenBank/DDBJ databases">
        <title>Genome sequence of Chthonomonas calidirosea, the first sequenced genome from the Armatimonadetes phylum (formally candidate division OP10).</title>
        <authorList>
            <person name="Lee K.C.Y."/>
            <person name="Morgan X.C."/>
            <person name="Dunfield P.F."/>
            <person name="Tamas I."/>
            <person name="Houghton K.M."/>
            <person name="Vyssotski M."/>
            <person name="Ryan J.L.J."/>
            <person name="Lagutin K."/>
            <person name="McDonald I.R."/>
            <person name="Stott M.B."/>
        </authorList>
    </citation>
    <scope>NUCLEOTIDE SEQUENCE [LARGE SCALE GENOMIC DNA]</scope>
    <source>
        <strain evidence="5">DSM 23976 / ICMP 18418 / T49</strain>
    </source>
</reference>
<evidence type="ECO:0000256" key="2">
    <source>
        <dbReference type="SAM" id="SignalP"/>
    </source>
</evidence>
<feature type="signal peptide" evidence="2">
    <location>
        <begin position="1"/>
        <end position="24"/>
    </location>
</feature>
<keyword evidence="5" id="KW-1185">Reference proteome</keyword>
<gene>
    <name evidence="4" type="ORF">CCALI_01619</name>
</gene>